<keyword evidence="1" id="KW-0732">Signal</keyword>
<feature type="chain" id="PRO_5045117875" description="Lipoprotein" evidence="1">
    <location>
        <begin position="19"/>
        <end position="158"/>
    </location>
</feature>
<evidence type="ECO:0000313" key="3">
    <source>
        <dbReference type="Proteomes" id="UP001628220"/>
    </source>
</evidence>
<dbReference type="Gene3D" id="2.40.128.640">
    <property type="match status" value="1"/>
</dbReference>
<keyword evidence="3" id="KW-1185">Reference proteome</keyword>
<dbReference type="EMBL" id="BAAFSF010000004">
    <property type="protein sequence ID" value="GAB1252139.1"/>
    <property type="molecule type" value="Genomic_DNA"/>
</dbReference>
<dbReference type="RefSeq" id="WP_411915906.1">
    <property type="nucleotide sequence ID" value="NZ_BAAFSF010000004.1"/>
</dbReference>
<protein>
    <recommendedName>
        <fullName evidence="4">Lipoprotein</fullName>
    </recommendedName>
</protein>
<evidence type="ECO:0000313" key="2">
    <source>
        <dbReference type="EMBL" id="GAB1252139.1"/>
    </source>
</evidence>
<organism evidence="2 3">
    <name type="scientific">Porphyromonas miyakawae</name>
    <dbReference type="NCBI Taxonomy" id="3137470"/>
    <lineage>
        <taxon>Bacteria</taxon>
        <taxon>Pseudomonadati</taxon>
        <taxon>Bacteroidota</taxon>
        <taxon>Bacteroidia</taxon>
        <taxon>Bacteroidales</taxon>
        <taxon>Porphyromonadaceae</taxon>
        <taxon>Porphyromonas</taxon>
    </lineage>
</organism>
<feature type="signal peptide" evidence="1">
    <location>
        <begin position="1"/>
        <end position="18"/>
    </location>
</feature>
<accession>A0ABQ0E331</accession>
<proteinExistence type="predicted"/>
<reference evidence="2 3" key="1">
    <citation type="journal article" date="2025" name="Int. J. Syst. Evol. Microbiol.">
        <title>Desulfovibrio falkowii sp. nov., Porphyromonas miyakawae sp. nov., Mediterraneibacter flintii sp. nov. and Owariibacterium komagatae gen. nov., sp. nov., isolated from human faeces.</title>
        <authorList>
            <person name="Hamaguchi T."/>
            <person name="Ohara M."/>
            <person name="Hisatomi A."/>
            <person name="Sekiguchi K."/>
            <person name="Takeda J.I."/>
            <person name="Ueyama J."/>
            <person name="Ito M."/>
            <person name="Nishiwaki H."/>
            <person name="Ogi T."/>
            <person name="Hirayama M."/>
            <person name="Ohkuma M."/>
            <person name="Sakamoto M."/>
            <person name="Ohno K."/>
        </authorList>
    </citation>
    <scope>NUCLEOTIDE SEQUENCE [LARGE SCALE GENOMIC DNA]</scope>
    <source>
        <strain evidence="2 3">13CB11C</strain>
    </source>
</reference>
<gene>
    <name evidence="2" type="ORF">Tsumi_12450</name>
</gene>
<dbReference type="Proteomes" id="UP001628220">
    <property type="component" value="Unassembled WGS sequence"/>
</dbReference>
<comment type="caution">
    <text evidence="2">The sequence shown here is derived from an EMBL/GenBank/DDBJ whole genome shotgun (WGS) entry which is preliminary data.</text>
</comment>
<name>A0ABQ0E331_9PORP</name>
<evidence type="ECO:0000256" key="1">
    <source>
        <dbReference type="SAM" id="SignalP"/>
    </source>
</evidence>
<sequence>MKKLFAVAVIALACVACNGNKKSDTCTCDGTQCEEMGCKEGCTCQSCQDKTPATTCAQLPMGVWKGTLPQADAAAVIEATLTVKEGNKVDYTTTAGENILDADYTFADGKLSFADKSFELEENKLYMLDSEGKRANVEGAQEYIFTLAECPAETPAAE</sequence>
<evidence type="ECO:0008006" key="4">
    <source>
        <dbReference type="Google" id="ProtNLM"/>
    </source>
</evidence>